<reference evidence="1 2" key="1">
    <citation type="submission" date="2021-01" db="EMBL/GenBank/DDBJ databases">
        <title>FDA dAtabase for Regulatory Grade micrObial Sequences (FDA-ARGOS): Supporting development and validation of Infectious Disease Dx tests.</title>
        <authorList>
            <person name="Nelson B."/>
            <person name="Plummer A."/>
            <person name="Tallon L."/>
            <person name="Sadzewicz L."/>
            <person name="Zhao X."/>
            <person name="Boylan J."/>
            <person name="Ott S."/>
            <person name="Bowen H."/>
            <person name="Vavikolanu K."/>
            <person name="Mehta A."/>
            <person name="Aluvathingal J."/>
            <person name="Nadendla S."/>
            <person name="Myers T."/>
            <person name="Yan Y."/>
            <person name="Sichtig H."/>
        </authorList>
    </citation>
    <scope>NUCLEOTIDE SEQUENCE [LARGE SCALE GENOMIC DNA]</scope>
    <source>
        <strain evidence="1 2">FDAARGOS_1161</strain>
    </source>
</reference>
<keyword evidence="2" id="KW-1185">Reference proteome</keyword>
<evidence type="ECO:0000313" key="2">
    <source>
        <dbReference type="Proteomes" id="UP000595254"/>
    </source>
</evidence>
<dbReference type="Proteomes" id="UP000595254">
    <property type="component" value="Chromosome"/>
</dbReference>
<organism evidence="1 2">
    <name type="scientific">Peribacillus psychrosaccharolyticus</name>
    <name type="common">Bacillus psychrosaccharolyticus</name>
    <dbReference type="NCBI Taxonomy" id="1407"/>
    <lineage>
        <taxon>Bacteria</taxon>
        <taxon>Bacillati</taxon>
        <taxon>Bacillota</taxon>
        <taxon>Bacilli</taxon>
        <taxon>Bacillales</taxon>
        <taxon>Bacillaceae</taxon>
        <taxon>Peribacillus</taxon>
    </lineage>
</organism>
<gene>
    <name evidence="1" type="ORF">I6J18_18670</name>
</gene>
<protein>
    <submittedName>
        <fullName evidence="1">Sporulation protein YtxC</fullName>
    </submittedName>
</protein>
<evidence type="ECO:0000313" key="1">
    <source>
        <dbReference type="EMBL" id="QQS99592.1"/>
    </source>
</evidence>
<name>A0A974RZR5_PERPY</name>
<dbReference type="AlphaFoldDB" id="A0A974RZR5"/>
<dbReference type="EMBL" id="CP068053">
    <property type="protein sequence ID" value="QQS99592.1"/>
    <property type="molecule type" value="Genomic_DNA"/>
</dbReference>
<dbReference type="KEGG" id="ppsr:I6J18_18670"/>
<proteinExistence type="predicted"/>
<accession>A0A974RZR5</accession>
<dbReference type="Pfam" id="PF08812">
    <property type="entry name" value="YtxC"/>
    <property type="match status" value="1"/>
</dbReference>
<dbReference type="InterPro" id="IPR014199">
    <property type="entry name" value="Spore_YtxC"/>
</dbReference>
<dbReference type="RefSeq" id="WP_040373410.1">
    <property type="nucleotide sequence ID" value="NZ_CP068053.1"/>
</dbReference>
<sequence>MRIYFQDNGEAEKLNNIISDHPLWIELHTFFHWLPKNELIVDLESEYMEKMHMLLGDAFYTFFLTEKIWEWLEQIIILRFYFRERDEIDAILDISTAIIEGERLAGENLPLRKIREMISEGLAAVIFADGQSFSFDSFAMFRLRAIYDILGTYVEHAIDEYKLEQDYQSFLASLRDCLKKQEPKMKVLHLLHQNDFSFYTEDFRKVDKKELQMMINRRLFAGNLIYVDSTTLAPLISIAPERVYLYSDHAEDGHVRAIVRLFEERSIIRPITTFFDLQKKAIQPWDDEAIPGL</sequence>